<evidence type="ECO:0000256" key="9">
    <source>
        <dbReference type="ARBA" id="ARBA00023033"/>
    </source>
</evidence>
<keyword evidence="7 13" id="KW-0560">Oxidoreductase</keyword>
<keyword evidence="8 12" id="KW-0408">Iron</keyword>
<comment type="caution">
    <text evidence="14">The sequence shown here is derived from an EMBL/GenBank/DDBJ whole genome shotgun (WGS) entry which is preliminary data.</text>
</comment>
<comment type="pathway">
    <text evidence="11">Steroid metabolism; ergosterol biosynthesis.</text>
</comment>
<evidence type="ECO:0000256" key="5">
    <source>
        <dbReference type="ARBA" id="ARBA00022723"/>
    </source>
</evidence>
<proteinExistence type="inferred from homology"/>
<dbReference type="GO" id="GO:0005789">
    <property type="term" value="C:endoplasmic reticulum membrane"/>
    <property type="evidence" value="ECO:0007669"/>
    <property type="project" value="UniProtKB-SubCell"/>
</dbReference>
<protein>
    <submittedName>
        <fullName evidence="14">Cytochrome P450</fullName>
    </submittedName>
</protein>
<dbReference type="CDD" id="cd11042">
    <property type="entry name" value="CYP51-like"/>
    <property type="match status" value="1"/>
</dbReference>
<evidence type="ECO:0000256" key="13">
    <source>
        <dbReference type="RuleBase" id="RU000461"/>
    </source>
</evidence>
<accession>A0AAN6YP44</accession>
<comment type="similarity">
    <text evidence="3 13">Belongs to the cytochrome P450 family.</text>
</comment>
<evidence type="ECO:0000256" key="1">
    <source>
        <dbReference type="ARBA" id="ARBA00001971"/>
    </source>
</evidence>
<keyword evidence="9 13" id="KW-0503">Monooxygenase</keyword>
<dbReference type="EMBL" id="MU865504">
    <property type="protein sequence ID" value="KAK4221923.1"/>
    <property type="molecule type" value="Genomic_DNA"/>
</dbReference>
<dbReference type="SUPFAM" id="SSF48264">
    <property type="entry name" value="Cytochrome P450"/>
    <property type="match status" value="1"/>
</dbReference>
<evidence type="ECO:0000256" key="3">
    <source>
        <dbReference type="ARBA" id="ARBA00010617"/>
    </source>
</evidence>
<dbReference type="PANTHER" id="PTHR24304:SF2">
    <property type="entry name" value="24-HYDROXYCHOLESTEROL 7-ALPHA-HYDROXYLASE"/>
    <property type="match status" value="1"/>
</dbReference>
<reference evidence="14" key="1">
    <citation type="journal article" date="2023" name="Mol. Phylogenet. Evol.">
        <title>Genome-scale phylogeny and comparative genomics of the fungal order Sordariales.</title>
        <authorList>
            <person name="Hensen N."/>
            <person name="Bonometti L."/>
            <person name="Westerberg I."/>
            <person name="Brannstrom I.O."/>
            <person name="Guillou S."/>
            <person name="Cros-Aarteil S."/>
            <person name="Calhoun S."/>
            <person name="Haridas S."/>
            <person name="Kuo A."/>
            <person name="Mondo S."/>
            <person name="Pangilinan J."/>
            <person name="Riley R."/>
            <person name="LaButti K."/>
            <person name="Andreopoulos B."/>
            <person name="Lipzen A."/>
            <person name="Chen C."/>
            <person name="Yan M."/>
            <person name="Daum C."/>
            <person name="Ng V."/>
            <person name="Clum A."/>
            <person name="Steindorff A."/>
            <person name="Ohm R.A."/>
            <person name="Martin F."/>
            <person name="Silar P."/>
            <person name="Natvig D.O."/>
            <person name="Lalanne C."/>
            <person name="Gautier V."/>
            <person name="Ament-Velasquez S.L."/>
            <person name="Kruys A."/>
            <person name="Hutchinson M.I."/>
            <person name="Powell A.J."/>
            <person name="Barry K."/>
            <person name="Miller A.N."/>
            <person name="Grigoriev I.V."/>
            <person name="Debuchy R."/>
            <person name="Gladieux P."/>
            <person name="Hiltunen Thoren M."/>
            <person name="Johannesson H."/>
        </authorList>
    </citation>
    <scope>NUCLEOTIDE SEQUENCE</scope>
    <source>
        <strain evidence="14">CBS 990.96</strain>
    </source>
</reference>
<comment type="cofactor">
    <cofactor evidence="1 12">
        <name>heme</name>
        <dbReference type="ChEBI" id="CHEBI:30413"/>
    </cofactor>
</comment>
<dbReference type="InterPro" id="IPR050529">
    <property type="entry name" value="CYP450_sterol_14alpha_dmase"/>
</dbReference>
<organism evidence="14 15">
    <name type="scientific">Podospora fimiseda</name>
    <dbReference type="NCBI Taxonomy" id="252190"/>
    <lineage>
        <taxon>Eukaryota</taxon>
        <taxon>Fungi</taxon>
        <taxon>Dikarya</taxon>
        <taxon>Ascomycota</taxon>
        <taxon>Pezizomycotina</taxon>
        <taxon>Sordariomycetes</taxon>
        <taxon>Sordariomycetidae</taxon>
        <taxon>Sordariales</taxon>
        <taxon>Podosporaceae</taxon>
        <taxon>Podospora</taxon>
    </lineage>
</organism>
<evidence type="ECO:0000256" key="8">
    <source>
        <dbReference type="ARBA" id="ARBA00023004"/>
    </source>
</evidence>
<evidence type="ECO:0000256" key="11">
    <source>
        <dbReference type="ARBA" id="ARBA00029435"/>
    </source>
</evidence>
<evidence type="ECO:0000256" key="10">
    <source>
        <dbReference type="ARBA" id="ARBA00023136"/>
    </source>
</evidence>
<dbReference type="GO" id="GO:0005506">
    <property type="term" value="F:iron ion binding"/>
    <property type="evidence" value="ECO:0007669"/>
    <property type="project" value="InterPro"/>
</dbReference>
<dbReference type="PROSITE" id="PS00086">
    <property type="entry name" value="CYTOCHROME_P450"/>
    <property type="match status" value="1"/>
</dbReference>
<keyword evidence="5 12" id="KW-0479">Metal-binding</keyword>
<evidence type="ECO:0000256" key="6">
    <source>
        <dbReference type="ARBA" id="ARBA00022824"/>
    </source>
</evidence>
<dbReference type="InterPro" id="IPR001128">
    <property type="entry name" value="Cyt_P450"/>
</dbReference>
<dbReference type="InterPro" id="IPR017972">
    <property type="entry name" value="Cyt_P450_CS"/>
</dbReference>
<dbReference type="AlphaFoldDB" id="A0AAN6YP44"/>
<dbReference type="PRINTS" id="PR00385">
    <property type="entry name" value="P450"/>
</dbReference>
<evidence type="ECO:0000256" key="4">
    <source>
        <dbReference type="ARBA" id="ARBA00022617"/>
    </source>
</evidence>
<evidence type="ECO:0000256" key="7">
    <source>
        <dbReference type="ARBA" id="ARBA00023002"/>
    </source>
</evidence>
<keyword evidence="10" id="KW-0472">Membrane</keyword>
<dbReference type="GO" id="GO:0008398">
    <property type="term" value="F:sterol 14-demethylase activity"/>
    <property type="evidence" value="ECO:0007669"/>
    <property type="project" value="UniProtKB-ARBA"/>
</dbReference>
<keyword evidence="6" id="KW-0256">Endoplasmic reticulum</keyword>
<dbReference type="GO" id="GO:0020037">
    <property type="term" value="F:heme binding"/>
    <property type="evidence" value="ECO:0007669"/>
    <property type="project" value="InterPro"/>
</dbReference>
<comment type="subcellular location">
    <subcellularLocation>
        <location evidence="2">Endoplasmic reticulum membrane</location>
        <topology evidence="2">Single-pass membrane protein</topology>
    </subcellularLocation>
</comment>
<keyword evidence="15" id="KW-1185">Reference proteome</keyword>
<evidence type="ECO:0000313" key="15">
    <source>
        <dbReference type="Proteomes" id="UP001301958"/>
    </source>
</evidence>
<dbReference type="PRINTS" id="PR00465">
    <property type="entry name" value="EP450IV"/>
</dbReference>
<feature type="binding site" description="axial binding residue" evidence="12">
    <location>
        <position position="474"/>
    </location>
    <ligand>
        <name>heme</name>
        <dbReference type="ChEBI" id="CHEBI:30413"/>
    </ligand>
    <ligandPart>
        <name>Fe</name>
        <dbReference type="ChEBI" id="CHEBI:18248"/>
    </ligandPart>
</feature>
<evidence type="ECO:0000256" key="2">
    <source>
        <dbReference type="ARBA" id="ARBA00004389"/>
    </source>
</evidence>
<reference evidence="14" key="2">
    <citation type="submission" date="2023-05" db="EMBL/GenBank/DDBJ databases">
        <authorList>
            <consortium name="Lawrence Berkeley National Laboratory"/>
            <person name="Steindorff A."/>
            <person name="Hensen N."/>
            <person name="Bonometti L."/>
            <person name="Westerberg I."/>
            <person name="Brannstrom I.O."/>
            <person name="Guillou S."/>
            <person name="Cros-Aarteil S."/>
            <person name="Calhoun S."/>
            <person name="Haridas S."/>
            <person name="Kuo A."/>
            <person name="Mondo S."/>
            <person name="Pangilinan J."/>
            <person name="Riley R."/>
            <person name="Labutti K."/>
            <person name="Andreopoulos B."/>
            <person name="Lipzen A."/>
            <person name="Chen C."/>
            <person name="Yanf M."/>
            <person name="Daum C."/>
            <person name="Ng V."/>
            <person name="Clum A."/>
            <person name="Ohm R."/>
            <person name="Martin F."/>
            <person name="Silar P."/>
            <person name="Natvig D."/>
            <person name="Lalanne C."/>
            <person name="Gautier V."/>
            <person name="Ament-Velasquez S.L."/>
            <person name="Kruys A."/>
            <person name="Hutchinson M.I."/>
            <person name="Powell A.J."/>
            <person name="Barry K."/>
            <person name="Miller A.N."/>
            <person name="Grigoriev I.V."/>
            <person name="Debuchy R."/>
            <person name="Gladieux P."/>
            <person name="Thoren M.H."/>
            <person name="Johannesson H."/>
        </authorList>
    </citation>
    <scope>NUCLEOTIDE SEQUENCE</scope>
    <source>
        <strain evidence="14">CBS 990.96</strain>
    </source>
</reference>
<dbReference type="InterPro" id="IPR036396">
    <property type="entry name" value="Cyt_P450_sf"/>
</dbReference>
<gene>
    <name evidence="14" type="ORF">QBC38DRAFT_491073</name>
</gene>
<dbReference type="Proteomes" id="UP001301958">
    <property type="component" value="Unassembled WGS sequence"/>
</dbReference>
<sequence>MGASFIPLDDFILPLYQKYAPVAPVPRYASIGLAVFVLVILINAVRQLLPQPKSEPPKVFHWIPFVGNAVMYGADPCGFMFRCREKYGDIFTFKLLGRNMTVFLGVNGNEFILNGKLQDVNAEEIYSPLTTPVFGSDVVYDCPNSKLIEQKKFVKFGLTQQALESHVRLIEQEVLGYIKSSSVLKGKSGIMDVPSVLAQITIYTAGRTLQGKEVRSKLTDEFAELYHDLDLGFNPLNFVMPWAPFPHNRRRDAAHAKMRAIYTDIIERRRARGAKAADEEPDMIWNLMECVYKNGTPVPDKEIAHMMITILMAGQHSSSSSSSWIVLRLAAHPDITEELWQEQLRHFSNGGDGKNLRPIEHSDIEQLPLLQNVIKETLRVHSSIHSILRKVKNPMPVPGTDYVVGPDKVLLASPIVSHLSEEYFPNANKWDPHRWDNKVEPDEIESDMVDYGYGRVNKGTRSPYLPFGAGRHRCIGEKFAYVNLCTIIGTLVREFKFSTLDGKVGVVPPTDYTSLFSRPTAPARIRWERRFPESA</sequence>
<dbReference type="Gene3D" id="1.10.630.10">
    <property type="entry name" value="Cytochrome P450"/>
    <property type="match status" value="1"/>
</dbReference>
<name>A0AAN6YP44_9PEZI</name>
<dbReference type="FunFam" id="1.10.630.10:FF:000033">
    <property type="entry name" value="14-alpha sterol demethylase"/>
    <property type="match status" value="1"/>
</dbReference>
<dbReference type="PANTHER" id="PTHR24304">
    <property type="entry name" value="CYTOCHROME P450 FAMILY 7"/>
    <property type="match status" value="1"/>
</dbReference>
<evidence type="ECO:0000313" key="14">
    <source>
        <dbReference type="EMBL" id="KAK4221923.1"/>
    </source>
</evidence>
<dbReference type="InterPro" id="IPR002403">
    <property type="entry name" value="Cyt_P450_E_grp-IV"/>
</dbReference>
<keyword evidence="4 12" id="KW-0349">Heme</keyword>
<evidence type="ECO:0000256" key="12">
    <source>
        <dbReference type="PIRSR" id="PIRSR602403-1"/>
    </source>
</evidence>
<dbReference type="Pfam" id="PF00067">
    <property type="entry name" value="p450"/>
    <property type="match status" value="1"/>
</dbReference>